<feature type="compositionally biased region" description="Basic residues" evidence="1">
    <location>
        <begin position="18"/>
        <end position="30"/>
    </location>
</feature>
<reference evidence="2" key="1">
    <citation type="submission" date="2018-11" db="EMBL/GenBank/DDBJ databases">
        <title>A distinct lineage of giant viruses engineers rhodopsin photosystems in predatory marine eukaryotes.</title>
        <authorList>
            <person name="Needham D.M."/>
            <person name="Yoshizawa S."/>
            <person name="Hosaka T."/>
            <person name="Poirier C."/>
            <person name="Choi C.-J."/>
            <person name="Hehenberger E."/>
            <person name="Irwin N.A.T."/>
            <person name="Wilken S."/>
            <person name="Yung C.-M."/>
            <person name="Bachy C."/>
            <person name="Kurihara R."/>
            <person name="Nakajima Y."/>
            <person name="Kojima K."/>
            <person name="Kimura-Someya T."/>
            <person name="Leonard G."/>
            <person name="Malmstrom R.R."/>
            <person name="Mende D."/>
            <person name="Olson D.K."/>
            <person name="Sudo Y."/>
            <person name="Sudek S."/>
            <person name="Richards T.A."/>
            <person name="DeLong E.F."/>
            <person name="Keeling P.J."/>
            <person name="Santoro A.E."/>
            <person name="Shirouzu M."/>
            <person name="Iwasaki W."/>
            <person name="Worden A.Z."/>
        </authorList>
    </citation>
    <scope>NUCLEOTIDE SEQUENCE</scope>
</reference>
<protein>
    <submittedName>
        <fullName evidence="2">Uncharacterized protein</fullName>
    </submittedName>
</protein>
<feature type="compositionally biased region" description="Polar residues" evidence="1">
    <location>
        <begin position="1"/>
        <end position="12"/>
    </location>
</feature>
<feature type="region of interest" description="Disordered" evidence="1">
    <location>
        <begin position="1"/>
        <end position="98"/>
    </location>
</feature>
<gene>
    <name evidence="2" type="ORF">8_45</name>
</gene>
<feature type="compositionally biased region" description="Polar residues" evidence="1">
    <location>
        <begin position="80"/>
        <end position="94"/>
    </location>
</feature>
<sequence>MSGQIFSFKNELNNLRIPRSRRNNSRRKYPSNRNQQVIKETLSKKKPSYRREPSPQRKQSYRREPSPQRKQSYRREPSPKRNTSPKKNSTTQFDPNEEVLDPELDTLVKRLCETKKNKTVYLIRIKKMLKKLKEEKKIELKKQKPYLVCNDSGDEKYFTNFEKAKVFMKNKNKIGSDGVWVVRNNSGRHVIIAR</sequence>
<evidence type="ECO:0000313" key="2">
    <source>
        <dbReference type="EMBL" id="QDY52448.1"/>
    </source>
</evidence>
<feature type="compositionally biased region" description="Basic and acidic residues" evidence="1">
    <location>
        <begin position="49"/>
        <end position="79"/>
    </location>
</feature>
<dbReference type="EMBL" id="MK250092">
    <property type="protein sequence ID" value="QDY52448.1"/>
    <property type="molecule type" value="Genomic_DNA"/>
</dbReference>
<proteinExistence type="predicted"/>
<organism evidence="2">
    <name type="scientific">Mimiviridae sp. ChoanoV1</name>
    <dbReference type="NCBI Taxonomy" id="2596887"/>
    <lineage>
        <taxon>Viruses</taxon>
        <taxon>Varidnaviria</taxon>
        <taxon>Bamfordvirae</taxon>
        <taxon>Nucleocytoviricota</taxon>
        <taxon>Megaviricetes</taxon>
        <taxon>Imitervirales</taxon>
        <taxon>Schizomimiviridae</taxon>
    </lineage>
</organism>
<name>A0A5B8IG34_9VIRU</name>
<evidence type="ECO:0000256" key="1">
    <source>
        <dbReference type="SAM" id="MobiDB-lite"/>
    </source>
</evidence>
<accession>A0A5B8IG34</accession>